<dbReference type="Gene3D" id="3.10.310.70">
    <property type="match status" value="1"/>
</dbReference>
<gene>
    <name evidence="2" type="ORF">GCM10011489_02270</name>
</gene>
<name>A0A916WNJ1_9ACTN</name>
<evidence type="ECO:0000259" key="1">
    <source>
        <dbReference type="Pfam" id="PF07969"/>
    </source>
</evidence>
<evidence type="ECO:0000313" key="2">
    <source>
        <dbReference type="EMBL" id="GGB17731.1"/>
    </source>
</evidence>
<dbReference type="Gene3D" id="3.20.20.140">
    <property type="entry name" value="Metal-dependent hydrolases"/>
    <property type="match status" value="1"/>
</dbReference>
<reference evidence="2" key="1">
    <citation type="journal article" date="2014" name="Int. J. Syst. Evol. Microbiol.">
        <title>Complete genome sequence of Corynebacterium casei LMG S-19264T (=DSM 44701T), isolated from a smear-ripened cheese.</title>
        <authorList>
            <consortium name="US DOE Joint Genome Institute (JGI-PGF)"/>
            <person name="Walter F."/>
            <person name="Albersmeier A."/>
            <person name="Kalinowski J."/>
            <person name="Ruckert C."/>
        </authorList>
    </citation>
    <scope>NUCLEOTIDE SEQUENCE</scope>
    <source>
        <strain evidence="2">CGMCC 1.12827</strain>
    </source>
</reference>
<accession>A0A916WNJ1</accession>
<dbReference type="InterPro" id="IPR032466">
    <property type="entry name" value="Metal_Hydrolase"/>
</dbReference>
<dbReference type="InterPro" id="IPR011059">
    <property type="entry name" value="Metal-dep_hydrolase_composite"/>
</dbReference>
<dbReference type="CDD" id="cd01300">
    <property type="entry name" value="YtcJ_like"/>
    <property type="match status" value="1"/>
</dbReference>
<dbReference type="InterPro" id="IPR013108">
    <property type="entry name" value="Amidohydro_3"/>
</dbReference>
<dbReference type="SUPFAM" id="SSF51556">
    <property type="entry name" value="Metallo-dependent hydrolases"/>
    <property type="match status" value="1"/>
</dbReference>
<dbReference type="SUPFAM" id="SSF51338">
    <property type="entry name" value="Composite domain of metallo-dependent hydrolases"/>
    <property type="match status" value="1"/>
</dbReference>
<dbReference type="Proteomes" id="UP000621454">
    <property type="component" value="Unassembled WGS sequence"/>
</dbReference>
<dbReference type="GO" id="GO:0016810">
    <property type="term" value="F:hydrolase activity, acting on carbon-nitrogen (but not peptide) bonds"/>
    <property type="evidence" value="ECO:0007669"/>
    <property type="project" value="InterPro"/>
</dbReference>
<dbReference type="AlphaFoldDB" id="A0A916WNJ1"/>
<dbReference type="Pfam" id="PF07969">
    <property type="entry name" value="Amidohydro_3"/>
    <property type="match status" value="1"/>
</dbReference>
<dbReference type="EMBL" id="BMGC01000001">
    <property type="protein sequence ID" value="GGB17731.1"/>
    <property type="molecule type" value="Genomic_DNA"/>
</dbReference>
<keyword evidence="3" id="KW-1185">Reference proteome</keyword>
<protein>
    <submittedName>
        <fullName evidence="2">Amidohydrolase</fullName>
    </submittedName>
</protein>
<dbReference type="InterPro" id="IPR033932">
    <property type="entry name" value="YtcJ-like"/>
</dbReference>
<dbReference type="PANTHER" id="PTHR22642:SF2">
    <property type="entry name" value="PROTEIN LONG AFTER FAR-RED 3"/>
    <property type="match status" value="1"/>
</dbReference>
<evidence type="ECO:0000313" key="3">
    <source>
        <dbReference type="Proteomes" id="UP000621454"/>
    </source>
</evidence>
<dbReference type="Gene3D" id="2.30.40.10">
    <property type="entry name" value="Urease, subunit C, domain 1"/>
    <property type="match status" value="1"/>
</dbReference>
<reference evidence="2" key="2">
    <citation type="submission" date="2020-09" db="EMBL/GenBank/DDBJ databases">
        <authorList>
            <person name="Sun Q."/>
            <person name="Zhou Y."/>
        </authorList>
    </citation>
    <scope>NUCLEOTIDE SEQUENCE</scope>
    <source>
        <strain evidence="2">CGMCC 1.12827</strain>
    </source>
</reference>
<proteinExistence type="predicted"/>
<feature type="domain" description="Amidohydrolase 3" evidence="1">
    <location>
        <begin position="58"/>
        <end position="552"/>
    </location>
</feature>
<organism evidence="2 3">
    <name type="scientific">Gordonia jinhuaensis</name>
    <dbReference type="NCBI Taxonomy" id="1517702"/>
    <lineage>
        <taxon>Bacteria</taxon>
        <taxon>Bacillati</taxon>
        <taxon>Actinomycetota</taxon>
        <taxon>Actinomycetes</taxon>
        <taxon>Mycobacteriales</taxon>
        <taxon>Gordoniaceae</taxon>
        <taxon>Gordonia</taxon>
    </lineage>
</organism>
<comment type="caution">
    <text evidence="2">The sequence shown here is derived from an EMBL/GenBank/DDBJ whole genome shotgun (WGS) entry which is preliminary data.</text>
</comment>
<sequence length="557" mass="59090">MGDYQYMATPLPSIIFHSGPIFDGHRLLEPGLAVGIRDGRVVALDTTDAVRAELPGVEEFDLAGRLLHPGFTDAHIHALSAGVDRNACDLTSAESEQQALQLVADYAARTDSEWIVGSGWTMAHFAGGCPTAASLDTVVADRPVFVMNRDHHGAWVNTRAMELAGITADTPDPADGRIERDADGVATGTLHEGAMDLVSRILPASTFAEQIAGLVTAQQLLHSYGITGWQEAIVGDYPGMADLASAYAQHESDGLLTAAVVGASWLPRPTTVGDVADVVAEFVRRKDAAAGGRWSMHSVKIMVDGVVENKTALMDEPYCGECACAPTGHGLAYFDPKVLAEAVIACDAAGLDVHFHAIGDGAVKVALDAVEAARIANGITGGRHHIAHLQLVAPADVPRFARLGVTVNMQALWACNDEQMIDLVLPVVGEQRYQWHYPFASLAATGAHLAMGSDWPVSTPDPWHAISVAVNRMPPGEDVEALLPAESLDVATALAAYTSGSAWINRRTGSGEIRIGANADLVVADRNPFEQPLTELWQTGTDLTVADGVIVYERTEQ</sequence>
<dbReference type="PANTHER" id="PTHR22642">
    <property type="entry name" value="IMIDAZOLONEPROPIONASE"/>
    <property type="match status" value="1"/>
</dbReference>